<dbReference type="SMART" id="SM00822">
    <property type="entry name" value="PKS_KR"/>
    <property type="match status" value="1"/>
</dbReference>
<dbReference type="InterPro" id="IPR036736">
    <property type="entry name" value="ACP-like_sf"/>
</dbReference>
<gene>
    <name evidence="8" type="ORF">OIK44_10790</name>
</gene>
<dbReference type="InterPro" id="IPR014030">
    <property type="entry name" value="Ketoacyl_synth_N"/>
</dbReference>
<dbReference type="PANTHER" id="PTHR43775:SF51">
    <property type="entry name" value="INACTIVE PHENOLPHTHIOCEROL SYNTHESIS POLYKETIDE SYNTHASE TYPE I PKS1-RELATED"/>
    <property type="match status" value="1"/>
</dbReference>
<dbReference type="InterPro" id="IPR036291">
    <property type="entry name" value="NAD(P)-bd_dom_sf"/>
</dbReference>
<dbReference type="Pfam" id="PF22336">
    <property type="entry name" value="RhiE-like_linker"/>
    <property type="match status" value="1"/>
</dbReference>
<dbReference type="Gene3D" id="3.40.50.720">
    <property type="entry name" value="NAD(P)-binding Rossmann-like Domain"/>
    <property type="match status" value="1"/>
</dbReference>
<dbReference type="Pfam" id="PF08659">
    <property type="entry name" value="KR"/>
    <property type="match status" value="1"/>
</dbReference>
<evidence type="ECO:0000256" key="3">
    <source>
        <dbReference type="ARBA" id="ARBA00022553"/>
    </source>
</evidence>
<evidence type="ECO:0000259" key="6">
    <source>
        <dbReference type="PROSITE" id="PS50075"/>
    </source>
</evidence>
<keyword evidence="4" id="KW-0808">Transferase</keyword>
<evidence type="ECO:0000313" key="9">
    <source>
        <dbReference type="Proteomes" id="UP001221208"/>
    </source>
</evidence>
<dbReference type="SUPFAM" id="SSF47336">
    <property type="entry name" value="ACP-like"/>
    <property type="match status" value="1"/>
</dbReference>
<dbReference type="SUPFAM" id="SSF52151">
    <property type="entry name" value="FabD/lysophospholipase-like"/>
    <property type="match status" value="1"/>
</dbReference>
<sequence>MTTQTENGLEIAVIGMAGRYPGAADIGQYWRNIEAGTESVRPLTPEELAAAGVDPAQLAQPEYVNSGAFLDDIEHFDAGLFGYAAKEAQLMDPQHRLFLETAWQALEHAGCAPEQFDGQIGVFAGASASSYLVETVVNNPAALRHVSLQDLMYENNHDLLASRVSYKLNLTGPAIVVGTACSTSLVLLHYACQSLLAGDCDVALAGGARVSVPHKSVYAYAEGGILSRDGHCRSFDAKACGTISSNGVGVVVLKRLSDALRDGDTVHAIVKGTAVNNDGAQKVGFTAPSVDGQAEVVKKALAAAGVPAESIGYVEAHGTATHLGDPVEVAALSKAYRHFTGRRGFCALGSVKANIGHADTAAGVAGVIKVVHMLRHAVLPPSVNFDAPNPEIDFADTPFYVSAARRPWQDAVRRAGVSAFGIGGTNAHAILESAAAAAPSGPSRPWQLLCFSGKNKAALQANIAQFRAWLADAGEAALADAAYTLQSGRTALEYRAAVLCRDSADALAKLGQALAPSHSRLANRPVVFMFSGQGTQYPDMMRGLYEAEPAFRRSVDASAAILLPLLGRDIRELLFAPPGASQAAPGELQRTRYTQPALFVVEYALAQLLMGWGVRPKACIGHSIGEYVAACVAGVFTPEQALALVAARAAAMDAMPAGAMLSVALGEAEVAPYLLPGVSLAAVNAPQMVVVAGPGAAIDAVEAALLEADVAVRRLRSAHAFHSAMMEPCLEVFGRAFDGIVPQAPAIPFISNVTGTWITAQQAVSPAYWLSQLRAPVRFADGVAGALADPASVLLEVGPGRTLASLAEQQLPPERRAQVLACVRDIKRHAADEAVLYGVLGQLWSLGVHVDWRGFYGAERRRKVPLPTYAFQRQRYWLEQVAGAKAAPAAGARLPLAQWFHQPVWRQAALPLPAAAAPRQRNWLLFEDQRGLAGALARELEAAGQRVWLVRAGRRFRMLGPQRLQLRPGSGKDVEQLFDWLAAQAALPEKIVNCWGVTPLAKPGAAVDYAQFETLLHIGRAFSQSAAGAGCELYVLSSHLHDVGGSAVDPAKALLDGVCRVMPKEFEQIRCKSIDLPLPPKKRLGGAPRLDLAALLAELHGGAAGSVALRGRSRFVPAVEPVPLPDAGHAPAFRQQGVYLITGGFGGIGATLARHLASRYRARLILTSRGGVPPEADWAAWLAGHDPSNDKSQRIRLLQELGAAGAQVHVIGADIADAGAMKAGLARAERRLGRVNGVIHSAGIADGALIQRRTAADSAAVFAAKVAGTQLLGRLLRRHALDCFVLCSSLAAHIAPVGQVAYCAANAFEDAFALAGAARGGPTRYLSVGWDSWQEVGMAVNSLGAAQLGYISHGITPAEGVAALERALASGLSHCYTSTRGLPLPEAAPAPADAVDGADGGADAAPAGFHPRPDLAAAFVAPRNGVEACIRDIWQDKIGVAPLGVFDDFFELNGHSLMAVQIIAEIKRKLKVALPTGLIYDNSTIAQLAENVAARAPQAVGEPS</sequence>
<dbReference type="InterPro" id="IPR014043">
    <property type="entry name" value="Acyl_transferase_dom"/>
</dbReference>
<reference evidence="8 9" key="1">
    <citation type="submission" date="2022-10" db="EMBL/GenBank/DDBJ databases">
        <title>Janthinobacterium sp. hw3 Genome sequencing.</title>
        <authorList>
            <person name="Park S."/>
        </authorList>
    </citation>
    <scope>NUCLEOTIDE SEQUENCE [LARGE SCALE GENOMIC DNA]</scope>
    <source>
        <strain evidence="9">hw3</strain>
    </source>
</reference>
<dbReference type="Pfam" id="PF00698">
    <property type="entry name" value="Acyl_transf_1"/>
    <property type="match status" value="1"/>
</dbReference>
<feature type="domain" description="Ketosynthase family 3 (KS3)" evidence="7">
    <location>
        <begin position="8"/>
        <end position="433"/>
    </location>
</feature>
<dbReference type="InterPro" id="IPR057326">
    <property type="entry name" value="KR_dom"/>
</dbReference>
<dbReference type="Pfam" id="PF00109">
    <property type="entry name" value="ketoacyl-synt"/>
    <property type="match status" value="1"/>
</dbReference>
<dbReference type="RefSeq" id="WP_273670748.1">
    <property type="nucleotide sequence ID" value="NZ_JAQQXR010000003.1"/>
</dbReference>
<dbReference type="Pfam" id="PF00550">
    <property type="entry name" value="PP-binding"/>
    <property type="match status" value="1"/>
</dbReference>
<dbReference type="InterPro" id="IPR013968">
    <property type="entry name" value="PKS_KR"/>
</dbReference>
<accession>A0ABT5JZC2</accession>
<dbReference type="InterPro" id="IPR020841">
    <property type="entry name" value="PKS_Beta-ketoAc_synthase_dom"/>
</dbReference>
<dbReference type="InterPro" id="IPR016035">
    <property type="entry name" value="Acyl_Trfase/lysoPLipase"/>
</dbReference>
<dbReference type="Gene3D" id="1.10.1200.10">
    <property type="entry name" value="ACP-like"/>
    <property type="match status" value="1"/>
</dbReference>
<dbReference type="Proteomes" id="UP001221208">
    <property type="component" value="Unassembled WGS sequence"/>
</dbReference>
<dbReference type="SUPFAM" id="SSF51735">
    <property type="entry name" value="NAD(P)-binding Rossmann-fold domains"/>
    <property type="match status" value="2"/>
</dbReference>
<dbReference type="Gene3D" id="3.40.47.10">
    <property type="match status" value="1"/>
</dbReference>
<comment type="caution">
    <text evidence="8">The sequence shown here is derived from an EMBL/GenBank/DDBJ whole genome shotgun (WGS) entry which is preliminary data.</text>
</comment>
<keyword evidence="3" id="KW-0597">Phosphoprotein</keyword>
<dbReference type="InterPro" id="IPR009081">
    <property type="entry name" value="PP-bd_ACP"/>
</dbReference>
<dbReference type="PROSITE" id="PS50075">
    <property type="entry name" value="CARRIER"/>
    <property type="match status" value="1"/>
</dbReference>
<dbReference type="CDD" id="cd08953">
    <property type="entry name" value="KR_2_SDR_x"/>
    <property type="match status" value="1"/>
</dbReference>
<dbReference type="SUPFAM" id="SSF55048">
    <property type="entry name" value="Probable ACP-binding domain of malonyl-CoA ACP transacylase"/>
    <property type="match status" value="1"/>
</dbReference>
<dbReference type="PANTHER" id="PTHR43775">
    <property type="entry name" value="FATTY ACID SYNTHASE"/>
    <property type="match status" value="1"/>
</dbReference>
<name>A0ABT5JZC2_9BURK</name>
<dbReference type="InterPro" id="IPR050091">
    <property type="entry name" value="PKS_NRPS_Biosynth_Enz"/>
</dbReference>
<dbReference type="InterPro" id="IPR006162">
    <property type="entry name" value="Ppantetheine_attach_site"/>
</dbReference>
<dbReference type="InterPro" id="IPR016039">
    <property type="entry name" value="Thiolase-like"/>
</dbReference>
<dbReference type="InterPro" id="IPR014031">
    <property type="entry name" value="Ketoacyl_synth_C"/>
</dbReference>
<proteinExistence type="predicted"/>
<dbReference type="PROSITE" id="PS52004">
    <property type="entry name" value="KS3_2"/>
    <property type="match status" value="1"/>
</dbReference>
<protein>
    <submittedName>
        <fullName evidence="8">SDR family NAD(P)-dependent oxidoreductase</fullName>
    </submittedName>
</protein>
<evidence type="ECO:0000259" key="7">
    <source>
        <dbReference type="PROSITE" id="PS52004"/>
    </source>
</evidence>
<dbReference type="SMART" id="SM00823">
    <property type="entry name" value="PKS_PP"/>
    <property type="match status" value="1"/>
</dbReference>
<keyword evidence="9" id="KW-1185">Reference proteome</keyword>
<dbReference type="InterPro" id="IPR001227">
    <property type="entry name" value="Ac_transferase_dom_sf"/>
</dbReference>
<dbReference type="InterPro" id="IPR054514">
    <property type="entry name" value="RhiE-like_linker"/>
</dbReference>
<dbReference type="InterPro" id="IPR020806">
    <property type="entry name" value="PKS_PP-bd"/>
</dbReference>
<dbReference type="SUPFAM" id="SSF53901">
    <property type="entry name" value="Thiolase-like"/>
    <property type="match status" value="1"/>
</dbReference>
<organism evidence="8 9">
    <name type="scientific">Janthinobacterium fluminis</name>
    <dbReference type="NCBI Taxonomy" id="2987524"/>
    <lineage>
        <taxon>Bacteria</taxon>
        <taxon>Pseudomonadati</taxon>
        <taxon>Pseudomonadota</taxon>
        <taxon>Betaproteobacteria</taxon>
        <taxon>Burkholderiales</taxon>
        <taxon>Oxalobacteraceae</taxon>
        <taxon>Janthinobacterium</taxon>
    </lineage>
</organism>
<dbReference type="Gene3D" id="3.30.70.3290">
    <property type="match status" value="1"/>
</dbReference>
<evidence type="ECO:0000313" key="8">
    <source>
        <dbReference type="EMBL" id="MDC8758075.1"/>
    </source>
</evidence>
<dbReference type="SMART" id="SM00825">
    <property type="entry name" value="PKS_KS"/>
    <property type="match status" value="1"/>
</dbReference>
<dbReference type="EMBL" id="JAQQXR010000003">
    <property type="protein sequence ID" value="MDC8758075.1"/>
    <property type="molecule type" value="Genomic_DNA"/>
</dbReference>
<dbReference type="CDD" id="cd00833">
    <property type="entry name" value="PKS"/>
    <property type="match status" value="1"/>
</dbReference>
<comment type="pathway">
    <text evidence="1">Antibiotic biosynthesis.</text>
</comment>
<evidence type="ECO:0000256" key="5">
    <source>
        <dbReference type="ARBA" id="ARBA00022737"/>
    </source>
</evidence>
<evidence type="ECO:0000256" key="2">
    <source>
        <dbReference type="ARBA" id="ARBA00022450"/>
    </source>
</evidence>
<evidence type="ECO:0000256" key="1">
    <source>
        <dbReference type="ARBA" id="ARBA00004792"/>
    </source>
</evidence>
<dbReference type="InterPro" id="IPR016036">
    <property type="entry name" value="Malonyl_transacylase_ACP-bd"/>
</dbReference>
<keyword evidence="5" id="KW-0677">Repeat</keyword>
<dbReference type="Gene3D" id="3.40.366.10">
    <property type="entry name" value="Malonyl-Coenzyme A Acyl Carrier Protein, domain 2"/>
    <property type="match status" value="1"/>
</dbReference>
<feature type="domain" description="Carrier" evidence="6">
    <location>
        <begin position="1421"/>
        <end position="1496"/>
    </location>
</feature>
<keyword evidence="2" id="KW-0596">Phosphopantetheine</keyword>
<dbReference type="SMART" id="SM00827">
    <property type="entry name" value="PKS_AT"/>
    <property type="match status" value="1"/>
</dbReference>
<dbReference type="Pfam" id="PF02801">
    <property type="entry name" value="Ketoacyl-synt_C"/>
    <property type="match status" value="1"/>
</dbReference>
<dbReference type="PROSITE" id="PS00012">
    <property type="entry name" value="PHOSPHOPANTETHEINE"/>
    <property type="match status" value="1"/>
</dbReference>
<evidence type="ECO:0000256" key="4">
    <source>
        <dbReference type="ARBA" id="ARBA00022679"/>
    </source>
</evidence>